<dbReference type="Proteomes" id="UP000553766">
    <property type="component" value="Unassembled WGS sequence"/>
</dbReference>
<dbReference type="FunFam" id="3.10.50.40:FF:000001">
    <property type="entry name" value="Trigger factor"/>
    <property type="match status" value="1"/>
</dbReference>
<evidence type="ECO:0000256" key="7">
    <source>
        <dbReference type="ARBA" id="ARBA00023186"/>
    </source>
</evidence>
<dbReference type="SUPFAM" id="SSF102735">
    <property type="entry name" value="Trigger factor ribosome-binding domain"/>
    <property type="match status" value="1"/>
</dbReference>
<evidence type="ECO:0000256" key="4">
    <source>
        <dbReference type="ARBA" id="ARBA00016902"/>
    </source>
</evidence>
<dbReference type="EMBL" id="JACIJS010000002">
    <property type="protein sequence ID" value="MBB5514749.1"/>
    <property type="molecule type" value="Genomic_DNA"/>
</dbReference>
<dbReference type="InterPro" id="IPR046357">
    <property type="entry name" value="PPIase_dom_sf"/>
</dbReference>
<dbReference type="SUPFAM" id="SSF54534">
    <property type="entry name" value="FKBP-like"/>
    <property type="match status" value="1"/>
</dbReference>
<evidence type="ECO:0000313" key="17">
    <source>
        <dbReference type="Proteomes" id="UP000553766"/>
    </source>
</evidence>
<dbReference type="GO" id="GO:0006457">
    <property type="term" value="P:protein folding"/>
    <property type="evidence" value="ECO:0007669"/>
    <property type="project" value="UniProtKB-UniRule"/>
</dbReference>
<dbReference type="Gene3D" id="3.10.50.40">
    <property type="match status" value="1"/>
</dbReference>
<dbReference type="InterPro" id="IPR027304">
    <property type="entry name" value="Trigger_fact/SurA_dom_sf"/>
</dbReference>
<keyword evidence="5 12" id="KW-0132">Cell division</keyword>
<evidence type="ECO:0000256" key="6">
    <source>
        <dbReference type="ARBA" id="ARBA00023110"/>
    </source>
</evidence>
<organism evidence="16 17">
    <name type="scientific">Rubricella aquisinus</name>
    <dbReference type="NCBI Taxonomy" id="2028108"/>
    <lineage>
        <taxon>Bacteria</taxon>
        <taxon>Pseudomonadati</taxon>
        <taxon>Pseudomonadota</taxon>
        <taxon>Alphaproteobacteria</taxon>
        <taxon>Rhodobacterales</taxon>
        <taxon>Paracoccaceae</taxon>
        <taxon>Rubricella</taxon>
    </lineage>
</organism>
<comment type="similarity">
    <text evidence="2 12 14">Belongs to the FKBP-type PPIase family. Tig subfamily.</text>
</comment>
<dbReference type="RefSeq" id="WP_184008675.1">
    <property type="nucleotide sequence ID" value="NZ_JACIJS010000002.1"/>
</dbReference>
<dbReference type="GO" id="GO:0051301">
    <property type="term" value="P:cell division"/>
    <property type="evidence" value="ECO:0007669"/>
    <property type="project" value="UniProtKB-KW"/>
</dbReference>
<dbReference type="GO" id="GO:0015031">
    <property type="term" value="P:protein transport"/>
    <property type="evidence" value="ECO:0007669"/>
    <property type="project" value="UniProtKB-UniRule"/>
</dbReference>
<comment type="catalytic activity">
    <reaction evidence="1 12 13">
        <text>[protein]-peptidylproline (omega=180) = [protein]-peptidylproline (omega=0)</text>
        <dbReference type="Rhea" id="RHEA:16237"/>
        <dbReference type="Rhea" id="RHEA-COMP:10747"/>
        <dbReference type="Rhea" id="RHEA-COMP:10748"/>
        <dbReference type="ChEBI" id="CHEBI:83833"/>
        <dbReference type="ChEBI" id="CHEBI:83834"/>
        <dbReference type="EC" id="5.2.1.8"/>
    </reaction>
</comment>
<keyword evidence="8 12" id="KW-0413">Isomerase</keyword>
<dbReference type="Gene3D" id="3.30.70.1050">
    <property type="entry name" value="Trigger factor ribosome-binding domain"/>
    <property type="match status" value="1"/>
</dbReference>
<keyword evidence="12" id="KW-0963">Cytoplasm</keyword>
<dbReference type="Pfam" id="PF05698">
    <property type="entry name" value="Trigger_C"/>
    <property type="match status" value="1"/>
</dbReference>
<evidence type="ECO:0000313" key="16">
    <source>
        <dbReference type="EMBL" id="MBB5514749.1"/>
    </source>
</evidence>
<dbReference type="GO" id="GO:0005737">
    <property type="term" value="C:cytoplasm"/>
    <property type="evidence" value="ECO:0007669"/>
    <property type="project" value="UniProtKB-SubCell"/>
</dbReference>
<sequence>MQVNETLNEGLKRGYDITMTAGELEAKVDEKLEAARKDYQMKGFRKGKTPMALMKKMFGQSVLGEAMQEGIDDALRTHFEETGNRPAMQPDVKMTNDEWKEGDDVQVTVTYECLPDVPETDFSKIKLEKLVAEIEEDAVQEALENLAGQANNFKARRKGSKAKDGDQVTMDFVGKVDGEAFEGGTAEDFPLVLGSGQFIPGFEEQLVGVKVADEPVDITVTFPEAYQAEHLAGKEAVFTCTIKEIAAPEPAEIDDELAQKFGAEDLEALKGQLKERLAAEYDGASRAVLKRRLLDALDEEVKFDLPPSMVDAEAKQIAHQLWHEENPDVQGHDHPEVEATDEHMKLAERRVRLGLLLAEIGNKAEIVVTDQEMNQAIFRQAQQYPGQEKAFFDFIRQNQQMLQQMRAPIFEDKVVDHIIGQADVTEKSVSKDDLQKAIEALDEE</sequence>
<evidence type="ECO:0000256" key="1">
    <source>
        <dbReference type="ARBA" id="ARBA00000971"/>
    </source>
</evidence>
<dbReference type="PIRSF" id="PIRSF003095">
    <property type="entry name" value="Trigger_factor"/>
    <property type="match status" value="1"/>
</dbReference>
<dbReference type="PROSITE" id="PS50059">
    <property type="entry name" value="FKBP_PPIASE"/>
    <property type="match status" value="1"/>
</dbReference>
<evidence type="ECO:0000256" key="9">
    <source>
        <dbReference type="ARBA" id="ARBA00023306"/>
    </source>
</evidence>
<dbReference type="SUPFAM" id="SSF109998">
    <property type="entry name" value="Triger factor/SurA peptide-binding domain-like"/>
    <property type="match status" value="1"/>
</dbReference>
<comment type="function">
    <text evidence="10 12">Involved in protein export. Acts as a chaperone by maintaining the newly synthesized protein in an open conformation. Functions as a peptidyl-prolyl cis-trans isomerase.</text>
</comment>
<dbReference type="Gene3D" id="1.10.3120.10">
    <property type="entry name" value="Trigger factor, C-terminal domain"/>
    <property type="match status" value="1"/>
</dbReference>
<evidence type="ECO:0000256" key="11">
    <source>
        <dbReference type="ARBA" id="ARBA00029986"/>
    </source>
</evidence>
<keyword evidence="6 12" id="KW-0697">Rotamase</keyword>
<dbReference type="InterPro" id="IPR036611">
    <property type="entry name" value="Trigger_fac_ribosome-bd_sf"/>
</dbReference>
<evidence type="ECO:0000256" key="12">
    <source>
        <dbReference type="HAMAP-Rule" id="MF_00303"/>
    </source>
</evidence>
<keyword evidence="17" id="KW-1185">Reference proteome</keyword>
<comment type="caution">
    <text evidence="16">The sequence shown here is derived from an EMBL/GenBank/DDBJ whole genome shotgun (WGS) entry which is preliminary data.</text>
</comment>
<dbReference type="EC" id="5.2.1.8" evidence="3 12"/>
<evidence type="ECO:0000256" key="3">
    <source>
        <dbReference type="ARBA" id="ARBA00013194"/>
    </source>
</evidence>
<dbReference type="InterPro" id="IPR008881">
    <property type="entry name" value="Trigger_fac_ribosome-bd_bac"/>
</dbReference>
<reference evidence="16 17" key="1">
    <citation type="submission" date="2020-08" db="EMBL/GenBank/DDBJ databases">
        <title>Genomic Encyclopedia of Type Strains, Phase IV (KMG-IV): sequencing the most valuable type-strain genomes for metagenomic binning, comparative biology and taxonomic classification.</title>
        <authorList>
            <person name="Goeker M."/>
        </authorList>
    </citation>
    <scope>NUCLEOTIDE SEQUENCE [LARGE SCALE GENOMIC DNA]</scope>
    <source>
        <strain evidence="16 17">DSM 103377</strain>
    </source>
</reference>
<dbReference type="GO" id="GO:0003755">
    <property type="term" value="F:peptidyl-prolyl cis-trans isomerase activity"/>
    <property type="evidence" value="ECO:0007669"/>
    <property type="project" value="UniProtKB-UniRule"/>
</dbReference>
<dbReference type="InterPro" id="IPR037041">
    <property type="entry name" value="Trigger_fac_C_sf"/>
</dbReference>
<feature type="domain" description="PPIase FKBP-type" evidence="15">
    <location>
        <begin position="165"/>
        <end position="214"/>
    </location>
</feature>
<dbReference type="Pfam" id="PF00254">
    <property type="entry name" value="FKBP_C"/>
    <property type="match status" value="1"/>
</dbReference>
<evidence type="ECO:0000256" key="8">
    <source>
        <dbReference type="ARBA" id="ARBA00023235"/>
    </source>
</evidence>
<dbReference type="HAMAP" id="MF_00303">
    <property type="entry name" value="Trigger_factor_Tig"/>
    <property type="match status" value="1"/>
</dbReference>
<comment type="domain">
    <text evidence="12">Consists of 3 domains; the N-terminus binds the ribosome, the middle domain has PPIase activity, while the C-terminus has intrinsic chaperone activity on its own.</text>
</comment>
<dbReference type="AlphaFoldDB" id="A0A840WI04"/>
<dbReference type="InterPro" id="IPR001179">
    <property type="entry name" value="PPIase_FKBP_dom"/>
</dbReference>
<evidence type="ECO:0000259" key="15">
    <source>
        <dbReference type="PROSITE" id="PS50059"/>
    </source>
</evidence>
<gene>
    <name evidence="12" type="primary">tig</name>
    <name evidence="16" type="ORF">FHS89_000755</name>
</gene>
<protein>
    <recommendedName>
        <fullName evidence="4 12">Trigger factor</fullName>
        <shortName evidence="12">TF</shortName>
        <ecNumber evidence="3 12">5.2.1.8</ecNumber>
    </recommendedName>
    <alternativeName>
        <fullName evidence="11 12">PPIase</fullName>
    </alternativeName>
</protein>
<accession>A0A840WI04</accession>
<name>A0A840WI04_9RHOB</name>
<comment type="subcellular location">
    <subcellularLocation>
        <location evidence="12">Cytoplasm</location>
    </subcellularLocation>
    <text evidence="12">About half TF is bound to the ribosome near the polypeptide exit tunnel while the other half is free in the cytoplasm.</text>
</comment>
<dbReference type="InterPro" id="IPR008880">
    <property type="entry name" value="Trigger_fac_C"/>
</dbReference>
<dbReference type="InterPro" id="IPR005215">
    <property type="entry name" value="Trig_fac"/>
</dbReference>
<keyword evidence="7 12" id="KW-0143">Chaperone</keyword>
<evidence type="ECO:0000256" key="14">
    <source>
        <dbReference type="RuleBase" id="RU003914"/>
    </source>
</evidence>
<evidence type="ECO:0000256" key="2">
    <source>
        <dbReference type="ARBA" id="ARBA00005464"/>
    </source>
</evidence>
<keyword evidence="9 12" id="KW-0131">Cell cycle</keyword>
<evidence type="ECO:0000256" key="5">
    <source>
        <dbReference type="ARBA" id="ARBA00022618"/>
    </source>
</evidence>
<dbReference type="Pfam" id="PF05697">
    <property type="entry name" value="Trigger_N"/>
    <property type="match status" value="1"/>
</dbReference>
<proteinExistence type="inferred from homology"/>
<evidence type="ECO:0000256" key="13">
    <source>
        <dbReference type="PROSITE-ProRule" id="PRU00277"/>
    </source>
</evidence>
<dbReference type="NCBIfam" id="TIGR00115">
    <property type="entry name" value="tig"/>
    <property type="match status" value="1"/>
</dbReference>
<evidence type="ECO:0000256" key="10">
    <source>
        <dbReference type="ARBA" id="ARBA00024849"/>
    </source>
</evidence>